<dbReference type="RefSeq" id="WP_345489529.1">
    <property type="nucleotide sequence ID" value="NZ_BAABHY010000001.1"/>
</dbReference>
<feature type="transmembrane region" description="Helical" evidence="7">
    <location>
        <begin position="71"/>
        <end position="89"/>
    </location>
</feature>
<keyword evidence="10" id="KW-1185">Reference proteome</keyword>
<evidence type="ECO:0000256" key="1">
    <source>
        <dbReference type="ARBA" id="ARBA00004651"/>
    </source>
</evidence>
<evidence type="ECO:0000256" key="3">
    <source>
        <dbReference type="ARBA" id="ARBA00022475"/>
    </source>
</evidence>
<accession>A0ABP9N3P0</accession>
<dbReference type="PANTHER" id="PTHR30450">
    <property type="entry name" value="ABC TRANSPORTER PERMEASE"/>
    <property type="match status" value="1"/>
</dbReference>
<dbReference type="InterPro" id="IPR035906">
    <property type="entry name" value="MetI-like_sf"/>
</dbReference>
<comment type="subcellular location">
    <subcellularLocation>
        <location evidence="1 7">Cell membrane</location>
        <topology evidence="1 7">Multi-pass membrane protein</topology>
    </subcellularLocation>
</comment>
<evidence type="ECO:0000256" key="6">
    <source>
        <dbReference type="ARBA" id="ARBA00023136"/>
    </source>
</evidence>
<dbReference type="Gene3D" id="1.10.3720.10">
    <property type="entry name" value="MetI-like"/>
    <property type="match status" value="1"/>
</dbReference>
<evidence type="ECO:0000313" key="9">
    <source>
        <dbReference type="EMBL" id="GAA5108275.1"/>
    </source>
</evidence>
<name>A0ABP9N3P0_9GAMM</name>
<evidence type="ECO:0000256" key="5">
    <source>
        <dbReference type="ARBA" id="ARBA00022989"/>
    </source>
</evidence>
<dbReference type="PANTHER" id="PTHR30450:SF1">
    <property type="entry name" value="D-METHIONINE TRANSPORT SYSTEM PERMEASE PROTEIN METI-RELATED"/>
    <property type="match status" value="1"/>
</dbReference>
<reference evidence="10" key="1">
    <citation type="journal article" date="2019" name="Int. J. Syst. Evol. Microbiol.">
        <title>The Global Catalogue of Microorganisms (GCM) 10K type strain sequencing project: providing services to taxonomists for standard genome sequencing and annotation.</title>
        <authorList>
            <consortium name="The Broad Institute Genomics Platform"/>
            <consortium name="The Broad Institute Genome Sequencing Center for Infectious Disease"/>
            <person name="Wu L."/>
            <person name="Ma J."/>
        </authorList>
    </citation>
    <scope>NUCLEOTIDE SEQUENCE [LARGE SCALE GENOMIC DNA]</scope>
    <source>
        <strain evidence="10">JCM 18050</strain>
    </source>
</reference>
<proteinExistence type="inferred from homology"/>
<feature type="transmembrane region" description="Helical" evidence="7">
    <location>
        <begin position="95"/>
        <end position="115"/>
    </location>
</feature>
<keyword evidence="3" id="KW-1003">Cell membrane</keyword>
<sequence length="226" mass="24483">MYQLFERYFPNVILLQDRFIQSTIETIYMTFFSGLIGGLIGVLFAIILVATKQNGILEKRVCYSLLEKAINILRSIPFVILLALIYPLTRLIAGTTIGLNASLVPLTIGFAPFFARQIQNALLEVDEGIVEAAKSVGSSPIDILFNVYVKEGLPAIIRASAVSIISLIGLTAMAGAIGAGGLGNLAINIGYNGFKTDVAVMSTFIILVLVFITQWICNLLIKTVTH</sequence>
<gene>
    <name evidence="9" type="ORF">GCM10023211_10380</name>
</gene>
<keyword evidence="2 7" id="KW-0813">Transport</keyword>
<dbReference type="SUPFAM" id="SSF161098">
    <property type="entry name" value="MetI-like"/>
    <property type="match status" value="1"/>
</dbReference>
<comment type="caution">
    <text evidence="9">The sequence shown here is derived from an EMBL/GenBank/DDBJ whole genome shotgun (WGS) entry which is preliminary data.</text>
</comment>
<evidence type="ECO:0000256" key="2">
    <source>
        <dbReference type="ARBA" id="ARBA00022448"/>
    </source>
</evidence>
<dbReference type="Pfam" id="PF00528">
    <property type="entry name" value="BPD_transp_1"/>
    <property type="match status" value="1"/>
</dbReference>
<feature type="transmembrane region" description="Helical" evidence="7">
    <location>
        <begin position="164"/>
        <end position="187"/>
    </location>
</feature>
<evidence type="ECO:0000256" key="4">
    <source>
        <dbReference type="ARBA" id="ARBA00022692"/>
    </source>
</evidence>
<dbReference type="Proteomes" id="UP001500171">
    <property type="component" value="Unassembled WGS sequence"/>
</dbReference>
<protein>
    <submittedName>
        <fullName evidence="9">ABC transporter permease</fullName>
    </submittedName>
</protein>
<feature type="domain" description="ABC transmembrane type-1" evidence="8">
    <location>
        <begin position="23"/>
        <end position="217"/>
    </location>
</feature>
<organism evidence="9 10">
    <name type="scientific">Orbus sasakiae</name>
    <dbReference type="NCBI Taxonomy" id="1078475"/>
    <lineage>
        <taxon>Bacteria</taxon>
        <taxon>Pseudomonadati</taxon>
        <taxon>Pseudomonadota</taxon>
        <taxon>Gammaproteobacteria</taxon>
        <taxon>Orbales</taxon>
        <taxon>Orbaceae</taxon>
        <taxon>Orbus</taxon>
    </lineage>
</organism>
<feature type="transmembrane region" description="Helical" evidence="7">
    <location>
        <begin position="199"/>
        <end position="221"/>
    </location>
</feature>
<keyword evidence="5 7" id="KW-1133">Transmembrane helix</keyword>
<evidence type="ECO:0000259" key="8">
    <source>
        <dbReference type="PROSITE" id="PS50928"/>
    </source>
</evidence>
<feature type="transmembrane region" description="Helical" evidence="7">
    <location>
        <begin position="27"/>
        <end position="50"/>
    </location>
</feature>
<keyword evidence="4 7" id="KW-0812">Transmembrane</keyword>
<dbReference type="EMBL" id="BAABHY010000001">
    <property type="protein sequence ID" value="GAA5108275.1"/>
    <property type="molecule type" value="Genomic_DNA"/>
</dbReference>
<comment type="similarity">
    <text evidence="7">Belongs to the binding-protein-dependent transport system permease family.</text>
</comment>
<dbReference type="InterPro" id="IPR000515">
    <property type="entry name" value="MetI-like"/>
</dbReference>
<evidence type="ECO:0000256" key="7">
    <source>
        <dbReference type="RuleBase" id="RU363032"/>
    </source>
</evidence>
<keyword evidence="6 7" id="KW-0472">Membrane</keyword>
<dbReference type="InterPro" id="IPR051322">
    <property type="entry name" value="AA_ABC_Transporter_Permease"/>
</dbReference>
<dbReference type="CDD" id="cd06261">
    <property type="entry name" value="TM_PBP2"/>
    <property type="match status" value="1"/>
</dbReference>
<evidence type="ECO:0000313" key="10">
    <source>
        <dbReference type="Proteomes" id="UP001500171"/>
    </source>
</evidence>
<dbReference type="PROSITE" id="PS50928">
    <property type="entry name" value="ABC_TM1"/>
    <property type="match status" value="1"/>
</dbReference>